<sequence length="59" mass="7118">MTVTPLLYYRTKEQLENYRTMPVEQKIRKLELEMELVNAMRHGRALMLNNTGNHQQKEK</sequence>
<gene>
    <name evidence="1" type="ORF">GEAMG1_2595</name>
</gene>
<keyword evidence="2" id="KW-1185">Reference proteome</keyword>
<dbReference type="RefSeq" id="WP_305733182.1">
    <property type="nucleotide sequence ID" value="NZ_OW150024.1"/>
</dbReference>
<organism evidence="1 2">
    <name type="scientific">Trichlorobacter ammonificans</name>
    <dbReference type="NCBI Taxonomy" id="2916410"/>
    <lineage>
        <taxon>Bacteria</taxon>
        <taxon>Pseudomonadati</taxon>
        <taxon>Thermodesulfobacteriota</taxon>
        <taxon>Desulfuromonadia</taxon>
        <taxon>Geobacterales</taxon>
        <taxon>Geobacteraceae</taxon>
        <taxon>Trichlorobacter</taxon>
    </lineage>
</organism>
<dbReference type="Proteomes" id="UP001295463">
    <property type="component" value="Chromosome"/>
</dbReference>
<evidence type="ECO:0000313" key="1">
    <source>
        <dbReference type="EMBL" id="CAH2032431.1"/>
    </source>
</evidence>
<name>A0ABN8HM72_9BACT</name>
<protein>
    <submittedName>
        <fullName evidence="1">Uncharacterized protein</fullName>
    </submittedName>
</protein>
<evidence type="ECO:0000313" key="2">
    <source>
        <dbReference type="Proteomes" id="UP001295463"/>
    </source>
</evidence>
<dbReference type="EMBL" id="OW150024">
    <property type="protein sequence ID" value="CAH2032431.1"/>
    <property type="molecule type" value="Genomic_DNA"/>
</dbReference>
<accession>A0ABN8HM72</accession>
<reference evidence="1 2" key="1">
    <citation type="submission" date="2022-03" db="EMBL/GenBank/DDBJ databases">
        <authorList>
            <person name="Koch H."/>
        </authorList>
    </citation>
    <scope>NUCLEOTIDE SEQUENCE [LARGE SCALE GENOMIC DNA]</scope>
    <source>
        <strain evidence="1 2">G1</strain>
    </source>
</reference>
<proteinExistence type="predicted"/>